<reference evidence="1" key="2">
    <citation type="submission" date="2023-03" db="EMBL/GenBank/DDBJ databases">
        <authorList>
            <person name="Inwood S.N."/>
            <person name="Skelly J.G."/>
            <person name="Guhlin J."/>
            <person name="Harrop T.W.R."/>
            <person name="Goldson S.G."/>
            <person name="Dearden P.K."/>
        </authorList>
    </citation>
    <scope>NUCLEOTIDE SEQUENCE</scope>
    <source>
        <strain evidence="1">Irish</strain>
        <tissue evidence="1">Whole body</tissue>
    </source>
</reference>
<name>A0AA39FDU6_9HYME</name>
<feature type="non-terminal residue" evidence="1">
    <location>
        <position position="1"/>
    </location>
</feature>
<dbReference type="Proteomes" id="UP001168990">
    <property type="component" value="Unassembled WGS sequence"/>
</dbReference>
<organism evidence="1 2">
    <name type="scientific">Microctonus aethiopoides</name>
    <dbReference type="NCBI Taxonomy" id="144406"/>
    <lineage>
        <taxon>Eukaryota</taxon>
        <taxon>Metazoa</taxon>
        <taxon>Ecdysozoa</taxon>
        <taxon>Arthropoda</taxon>
        <taxon>Hexapoda</taxon>
        <taxon>Insecta</taxon>
        <taxon>Pterygota</taxon>
        <taxon>Neoptera</taxon>
        <taxon>Endopterygota</taxon>
        <taxon>Hymenoptera</taxon>
        <taxon>Apocrita</taxon>
        <taxon>Ichneumonoidea</taxon>
        <taxon>Braconidae</taxon>
        <taxon>Euphorinae</taxon>
        <taxon>Microctonus</taxon>
    </lineage>
</organism>
<accession>A0AA39FDU6</accession>
<proteinExistence type="predicted"/>
<comment type="caution">
    <text evidence="1">The sequence shown here is derived from an EMBL/GenBank/DDBJ whole genome shotgun (WGS) entry which is preliminary data.</text>
</comment>
<evidence type="ECO:0000313" key="2">
    <source>
        <dbReference type="Proteomes" id="UP001168990"/>
    </source>
</evidence>
<keyword evidence="2" id="KW-1185">Reference proteome</keyword>
<evidence type="ECO:0000313" key="1">
    <source>
        <dbReference type="EMBL" id="KAK0167690.1"/>
    </source>
</evidence>
<feature type="non-terminal residue" evidence="1">
    <location>
        <position position="131"/>
    </location>
</feature>
<sequence>VRSGANGLKRIYREKLDLKNKSGGASMTWIYFEVPVIELRPKKAKPLQTLFEEIKVERHAKNQSDILKHKEKMSRLDRFTDCMESMAQKVFPRLRLYVITRISLKVLIGVFEVKLLLGRCELKFMKRKCVT</sequence>
<dbReference type="EMBL" id="JAQQBS010001242">
    <property type="protein sequence ID" value="KAK0167690.1"/>
    <property type="molecule type" value="Genomic_DNA"/>
</dbReference>
<dbReference type="AlphaFoldDB" id="A0AA39FDU6"/>
<gene>
    <name evidence="1" type="ORF">PV328_012411</name>
</gene>
<reference evidence="1" key="1">
    <citation type="journal article" date="2023" name="bioRxiv">
        <title>Scaffold-level genome assemblies of two parasitoid biocontrol wasps reveal the parthenogenesis mechanism and an associated novel virus.</title>
        <authorList>
            <person name="Inwood S."/>
            <person name="Skelly J."/>
            <person name="Guhlin J."/>
            <person name="Harrop T."/>
            <person name="Goldson S."/>
            <person name="Dearden P."/>
        </authorList>
    </citation>
    <scope>NUCLEOTIDE SEQUENCE</scope>
    <source>
        <strain evidence="1">Irish</strain>
        <tissue evidence="1">Whole body</tissue>
    </source>
</reference>
<protein>
    <submittedName>
        <fullName evidence="1">Uncharacterized protein</fullName>
    </submittedName>
</protein>